<dbReference type="Proteomes" id="UP001627408">
    <property type="component" value="Unassembled WGS sequence"/>
</dbReference>
<dbReference type="Pfam" id="PF13683">
    <property type="entry name" value="rve_3"/>
    <property type="match status" value="1"/>
</dbReference>
<dbReference type="RefSeq" id="WP_407590250.1">
    <property type="nucleotide sequence ID" value="NZ_JBHDIY010000002.1"/>
</dbReference>
<dbReference type="PANTHER" id="PTHR47515">
    <property type="entry name" value="LOW CALCIUM RESPONSE LOCUS PROTEIN T"/>
    <property type="match status" value="1"/>
</dbReference>
<comment type="caution">
    <text evidence="3">The sequence shown here is derived from an EMBL/GenBank/DDBJ whole genome shotgun (WGS) entry which is preliminary data.</text>
</comment>
<organism evidence="3 4">
    <name type="scientific">Tateyamaria armeniaca</name>
    <dbReference type="NCBI Taxonomy" id="2518930"/>
    <lineage>
        <taxon>Bacteria</taxon>
        <taxon>Pseudomonadati</taxon>
        <taxon>Pseudomonadota</taxon>
        <taxon>Alphaproteobacteria</taxon>
        <taxon>Rhodobacterales</taxon>
        <taxon>Roseobacteraceae</taxon>
        <taxon>Tateyamaria</taxon>
    </lineage>
</organism>
<sequence>MKRSRFSEEQIIGILKEHQAGATAADLCRKHGVSDATFYKWRSKYGGMEVSDAKKLKALEAENTKLKKLLAEQMMDVSTLKQMLGKKLLRPGSRRRAVSWAMKEKRYTQKRACALAGIDPRVYRRVSKRPADTDLRGRLKELSSERRRFGYRRLHILLKREGWHVNWKKLYRIYREEGLTVRRRGGRKRAVGTRAPMAIPQGPNQRWSLDFVSDSLSCGRRFRILNVIDDFSRECLAAVVDTSLSGDRVARELDRIAEMRGYPCMVVSDNGTELTSNAILKWQEDRKVGWHYIAPGKPMQNGLVESFNGRMREECLNEHLFDNLRHARHLIAAWRDDYNHHSLHSSLDGLTPQEYHKRSREDQNLNSANL</sequence>
<feature type="domain" description="Integrase catalytic" evidence="2">
    <location>
        <begin position="199"/>
        <end position="360"/>
    </location>
</feature>
<protein>
    <submittedName>
        <fullName evidence="3">IS3 family transposase</fullName>
    </submittedName>
</protein>
<evidence type="ECO:0000313" key="3">
    <source>
        <dbReference type="EMBL" id="MFL4468501.1"/>
    </source>
</evidence>
<name>A0ABW8UN04_9RHOB</name>
<evidence type="ECO:0000259" key="2">
    <source>
        <dbReference type="PROSITE" id="PS50994"/>
    </source>
</evidence>
<evidence type="ECO:0000313" key="4">
    <source>
        <dbReference type="Proteomes" id="UP001627408"/>
    </source>
</evidence>
<feature type="compositionally biased region" description="Basic and acidic residues" evidence="1">
    <location>
        <begin position="354"/>
        <end position="363"/>
    </location>
</feature>
<dbReference type="NCBIfam" id="NF033516">
    <property type="entry name" value="transpos_IS3"/>
    <property type="match status" value="1"/>
</dbReference>
<dbReference type="Pfam" id="PF01527">
    <property type="entry name" value="HTH_Tnp_1"/>
    <property type="match status" value="1"/>
</dbReference>
<dbReference type="InterPro" id="IPR048020">
    <property type="entry name" value="Transpos_IS3"/>
</dbReference>
<dbReference type="Gene3D" id="3.30.420.10">
    <property type="entry name" value="Ribonuclease H-like superfamily/Ribonuclease H"/>
    <property type="match status" value="1"/>
</dbReference>
<dbReference type="InterPro" id="IPR002514">
    <property type="entry name" value="Transposase_8"/>
</dbReference>
<dbReference type="Pfam" id="PF13276">
    <property type="entry name" value="HTH_21"/>
    <property type="match status" value="1"/>
</dbReference>
<feature type="region of interest" description="Disordered" evidence="1">
    <location>
        <begin position="349"/>
        <end position="370"/>
    </location>
</feature>
<evidence type="ECO:0000256" key="1">
    <source>
        <dbReference type="SAM" id="MobiDB-lite"/>
    </source>
</evidence>
<dbReference type="InterPro" id="IPR001584">
    <property type="entry name" value="Integrase_cat-core"/>
</dbReference>
<accession>A0ABW8UN04</accession>
<dbReference type="SUPFAM" id="SSF53098">
    <property type="entry name" value="Ribonuclease H-like"/>
    <property type="match status" value="1"/>
</dbReference>
<proteinExistence type="predicted"/>
<dbReference type="PANTHER" id="PTHR47515:SF1">
    <property type="entry name" value="BLR2054 PROTEIN"/>
    <property type="match status" value="1"/>
</dbReference>
<dbReference type="InterPro" id="IPR009057">
    <property type="entry name" value="Homeodomain-like_sf"/>
</dbReference>
<dbReference type="InterPro" id="IPR012337">
    <property type="entry name" value="RNaseH-like_sf"/>
</dbReference>
<dbReference type="SUPFAM" id="SSF46689">
    <property type="entry name" value="Homeodomain-like"/>
    <property type="match status" value="1"/>
</dbReference>
<dbReference type="EMBL" id="JBHDIY010000002">
    <property type="protein sequence ID" value="MFL4468501.1"/>
    <property type="molecule type" value="Genomic_DNA"/>
</dbReference>
<dbReference type="InterPro" id="IPR025948">
    <property type="entry name" value="HTH-like_dom"/>
</dbReference>
<reference evidence="3 4" key="1">
    <citation type="submission" date="2024-08" db="EMBL/GenBank/DDBJ databases">
        <title>Tateyamaria sp. nov., isolated from marine algae.</title>
        <authorList>
            <person name="Choi B.J."/>
            <person name="Kim J.M."/>
            <person name="Lee J.K."/>
            <person name="Choi D.G."/>
            <person name="Bayburt H."/>
            <person name="Baek J.H."/>
            <person name="Han D.M."/>
            <person name="Jeon C.O."/>
        </authorList>
    </citation>
    <scope>NUCLEOTIDE SEQUENCE [LARGE SCALE GENOMIC DNA]</scope>
    <source>
        <strain evidence="3 4">KMU-156</strain>
    </source>
</reference>
<gene>
    <name evidence="3" type="ORF">ACERZ8_00920</name>
</gene>
<dbReference type="PROSITE" id="PS50994">
    <property type="entry name" value="INTEGRASE"/>
    <property type="match status" value="1"/>
</dbReference>
<dbReference type="InterPro" id="IPR036397">
    <property type="entry name" value="RNaseH_sf"/>
</dbReference>
<keyword evidence="4" id="KW-1185">Reference proteome</keyword>